<dbReference type="EMBL" id="SDMP01000009">
    <property type="protein sequence ID" value="RYR40520.1"/>
    <property type="molecule type" value="Genomic_DNA"/>
</dbReference>
<proteinExistence type="predicted"/>
<reference evidence="1 2" key="1">
    <citation type="submission" date="2019-01" db="EMBL/GenBank/DDBJ databases">
        <title>Sequencing of cultivated peanut Arachis hypogaea provides insights into genome evolution and oil improvement.</title>
        <authorList>
            <person name="Chen X."/>
        </authorList>
    </citation>
    <scope>NUCLEOTIDE SEQUENCE [LARGE SCALE GENOMIC DNA]</scope>
    <source>
        <strain evidence="2">cv. Fuhuasheng</strain>
        <tissue evidence="1">Leaves</tissue>
    </source>
</reference>
<gene>
    <name evidence="1" type="ORF">Ahy_A09g046276</name>
</gene>
<accession>A0A445BPB7</accession>
<evidence type="ECO:0000313" key="2">
    <source>
        <dbReference type="Proteomes" id="UP000289738"/>
    </source>
</evidence>
<dbReference type="Proteomes" id="UP000289738">
    <property type="component" value="Chromosome A09"/>
</dbReference>
<keyword evidence="2" id="KW-1185">Reference proteome</keyword>
<protein>
    <submittedName>
        <fullName evidence="1">Uncharacterized protein</fullName>
    </submittedName>
</protein>
<dbReference type="STRING" id="3818.A0A445BPB7"/>
<dbReference type="AlphaFoldDB" id="A0A445BPB7"/>
<comment type="caution">
    <text evidence="1">The sequence shown here is derived from an EMBL/GenBank/DDBJ whole genome shotgun (WGS) entry which is preliminary data.</text>
</comment>
<name>A0A445BPB7_ARAHY</name>
<sequence>MNSEPIAPSKLTYQNPKFSLQWFCRSGAAVRAVGASASSLVIRHPPSPCPRSPWILSPLCRHSPLCCHSLSSRRTLSMSPSKVSGTAFTSSVLLFLLCPSIQARFVNWHIANREIQDFSLFCPDPDAFWDHEPGL</sequence>
<evidence type="ECO:0000313" key="1">
    <source>
        <dbReference type="EMBL" id="RYR40520.1"/>
    </source>
</evidence>
<organism evidence="1 2">
    <name type="scientific">Arachis hypogaea</name>
    <name type="common">Peanut</name>
    <dbReference type="NCBI Taxonomy" id="3818"/>
    <lineage>
        <taxon>Eukaryota</taxon>
        <taxon>Viridiplantae</taxon>
        <taxon>Streptophyta</taxon>
        <taxon>Embryophyta</taxon>
        <taxon>Tracheophyta</taxon>
        <taxon>Spermatophyta</taxon>
        <taxon>Magnoliopsida</taxon>
        <taxon>eudicotyledons</taxon>
        <taxon>Gunneridae</taxon>
        <taxon>Pentapetalae</taxon>
        <taxon>rosids</taxon>
        <taxon>fabids</taxon>
        <taxon>Fabales</taxon>
        <taxon>Fabaceae</taxon>
        <taxon>Papilionoideae</taxon>
        <taxon>50 kb inversion clade</taxon>
        <taxon>dalbergioids sensu lato</taxon>
        <taxon>Dalbergieae</taxon>
        <taxon>Pterocarpus clade</taxon>
        <taxon>Arachis</taxon>
    </lineage>
</organism>